<dbReference type="InterPro" id="IPR012094">
    <property type="entry name" value="tRNA_Ile_lys_synt"/>
</dbReference>
<dbReference type="Pfam" id="PF01171">
    <property type="entry name" value="ATP_bind_3"/>
    <property type="match status" value="1"/>
</dbReference>
<evidence type="ECO:0000313" key="11">
    <source>
        <dbReference type="Proteomes" id="UP001251524"/>
    </source>
</evidence>
<dbReference type="HAMAP" id="MF_01161">
    <property type="entry name" value="tRNA_Ile_lys_synt"/>
    <property type="match status" value="1"/>
</dbReference>
<evidence type="ECO:0000259" key="9">
    <source>
        <dbReference type="SMART" id="SM00977"/>
    </source>
</evidence>
<dbReference type="PANTHER" id="PTHR43033">
    <property type="entry name" value="TRNA(ILE)-LYSIDINE SYNTHASE-RELATED"/>
    <property type="match status" value="1"/>
</dbReference>
<name>A0ABU1W965_9GAMM</name>
<evidence type="ECO:0000256" key="6">
    <source>
        <dbReference type="ARBA" id="ARBA00022840"/>
    </source>
</evidence>
<dbReference type="PANTHER" id="PTHR43033:SF1">
    <property type="entry name" value="TRNA(ILE)-LYSIDINE SYNTHASE-RELATED"/>
    <property type="match status" value="1"/>
</dbReference>
<dbReference type="Gene3D" id="3.40.50.620">
    <property type="entry name" value="HUPs"/>
    <property type="match status" value="1"/>
</dbReference>
<evidence type="ECO:0000256" key="7">
    <source>
        <dbReference type="ARBA" id="ARBA00048539"/>
    </source>
</evidence>
<organism evidence="10 11">
    <name type="scientific">Lysobacter niastensis</name>
    <dbReference type="NCBI Taxonomy" id="380629"/>
    <lineage>
        <taxon>Bacteria</taxon>
        <taxon>Pseudomonadati</taxon>
        <taxon>Pseudomonadota</taxon>
        <taxon>Gammaproteobacteria</taxon>
        <taxon>Lysobacterales</taxon>
        <taxon>Lysobacteraceae</taxon>
        <taxon>Lysobacter</taxon>
    </lineage>
</organism>
<dbReference type="InterPro" id="IPR011063">
    <property type="entry name" value="TilS/TtcA_N"/>
</dbReference>
<evidence type="ECO:0000256" key="1">
    <source>
        <dbReference type="ARBA" id="ARBA00004496"/>
    </source>
</evidence>
<evidence type="ECO:0000256" key="4">
    <source>
        <dbReference type="ARBA" id="ARBA00022694"/>
    </source>
</evidence>
<keyword evidence="4 8" id="KW-0819">tRNA processing</keyword>
<proteinExistence type="inferred from homology"/>
<comment type="domain">
    <text evidence="8">The N-terminal region contains the highly conserved SGGXDS motif, predicted to be a P-loop motif involved in ATP binding.</text>
</comment>
<dbReference type="GO" id="GO:0032267">
    <property type="term" value="F:tRNA(Ile)-lysidine synthase activity"/>
    <property type="evidence" value="ECO:0007669"/>
    <property type="project" value="UniProtKB-EC"/>
</dbReference>
<dbReference type="NCBIfam" id="TIGR02433">
    <property type="entry name" value="lysidine_TilS_C"/>
    <property type="match status" value="1"/>
</dbReference>
<dbReference type="InterPro" id="IPR012795">
    <property type="entry name" value="tRNA_Ile_lys_synt_N"/>
</dbReference>
<evidence type="ECO:0000256" key="2">
    <source>
        <dbReference type="ARBA" id="ARBA00022490"/>
    </source>
</evidence>
<comment type="function">
    <text evidence="8">Ligates lysine onto the cytidine present at position 34 of the AUA codon-specific tRNA(Ile) that contains the anticodon CAU, in an ATP-dependent manner. Cytidine is converted to lysidine, thus changing the amino acid specificity of the tRNA from methionine to isoleucine.</text>
</comment>
<feature type="binding site" evidence="8">
    <location>
        <begin position="26"/>
        <end position="31"/>
    </location>
    <ligand>
        <name>ATP</name>
        <dbReference type="ChEBI" id="CHEBI:30616"/>
    </ligand>
</feature>
<protein>
    <recommendedName>
        <fullName evidence="8">tRNA(Ile)-lysidine synthase</fullName>
        <ecNumber evidence="8">6.3.4.19</ecNumber>
    </recommendedName>
    <alternativeName>
        <fullName evidence="8">tRNA(Ile)-2-lysyl-cytidine synthase</fullName>
    </alternativeName>
    <alternativeName>
        <fullName evidence="8">tRNA(Ile)-lysidine synthetase</fullName>
    </alternativeName>
</protein>
<dbReference type="InterPro" id="IPR014729">
    <property type="entry name" value="Rossmann-like_a/b/a_fold"/>
</dbReference>
<keyword evidence="5 8" id="KW-0547">Nucleotide-binding</keyword>
<keyword evidence="6 8" id="KW-0067">ATP-binding</keyword>
<comment type="subcellular location">
    <subcellularLocation>
        <location evidence="1 8">Cytoplasm</location>
    </subcellularLocation>
</comment>
<dbReference type="SUPFAM" id="SSF82829">
    <property type="entry name" value="MesJ substrate recognition domain-like"/>
    <property type="match status" value="1"/>
</dbReference>
<dbReference type="Pfam" id="PF09179">
    <property type="entry name" value="TilS"/>
    <property type="match status" value="1"/>
</dbReference>
<evidence type="ECO:0000256" key="5">
    <source>
        <dbReference type="ARBA" id="ARBA00022741"/>
    </source>
</evidence>
<feature type="domain" description="Lysidine-tRNA(Ile) synthetase C-terminal" evidence="9">
    <location>
        <begin position="354"/>
        <end position="428"/>
    </location>
</feature>
<comment type="catalytic activity">
    <reaction evidence="7 8">
        <text>cytidine(34) in tRNA(Ile2) + L-lysine + ATP = lysidine(34) in tRNA(Ile2) + AMP + diphosphate + H(+)</text>
        <dbReference type="Rhea" id="RHEA:43744"/>
        <dbReference type="Rhea" id="RHEA-COMP:10625"/>
        <dbReference type="Rhea" id="RHEA-COMP:10670"/>
        <dbReference type="ChEBI" id="CHEBI:15378"/>
        <dbReference type="ChEBI" id="CHEBI:30616"/>
        <dbReference type="ChEBI" id="CHEBI:32551"/>
        <dbReference type="ChEBI" id="CHEBI:33019"/>
        <dbReference type="ChEBI" id="CHEBI:82748"/>
        <dbReference type="ChEBI" id="CHEBI:83665"/>
        <dbReference type="ChEBI" id="CHEBI:456215"/>
        <dbReference type="EC" id="6.3.4.19"/>
    </reaction>
</comment>
<dbReference type="Pfam" id="PF11734">
    <property type="entry name" value="TilS_C"/>
    <property type="match status" value="1"/>
</dbReference>
<dbReference type="Gene3D" id="1.20.59.20">
    <property type="match status" value="1"/>
</dbReference>
<reference evidence="10 11" key="1">
    <citation type="submission" date="2023-07" db="EMBL/GenBank/DDBJ databases">
        <title>Sorghum-associated microbial communities from plants grown in Nebraska, USA.</title>
        <authorList>
            <person name="Schachtman D."/>
        </authorList>
    </citation>
    <scope>NUCLEOTIDE SEQUENCE [LARGE SCALE GENOMIC DNA]</scope>
    <source>
        <strain evidence="10 11">BE198</strain>
    </source>
</reference>
<comment type="caution">
    <text evidence="10">The sequence shown here is derived from an EMBL/GenBank/DDBJ whole genome shotgun (WGS) entry which is preliminary data.</text>
</comment>
<dbReference type="InterPro" id="IPR015262">
    <property type="entry name" value="tRNA_Ile_lys_synt_subst-bd"/>
</dbReference>
<dbReference type="CDD" id="cd01992">
    <property type="entry name" value="TilS_N"/>
    <property type="match status" value="1"/>
</dbReference>
<dbReference type="SUPFAM" id="SSF56037">
    <property type="entry name" value="PheT/TilS domain"/>
    <property type="match status" value="1"/>
</dbReference>
<dbReference type="InterPro" id="IPR012796">
    <property type="entry name" value="Lysidine-tRNA-synth_C"/>
</dbReference>
<keyword evidence="11" id="KW-1185">Reference proteome</keyword>
<dbReference type="RefSeq" id="WP_310059585.1">
    <property type="nucleotide sequence ID" value="NZ_JAVDVY010000001.1"/>
</dbReference>
<keyword evidence="2 8" id="KW-0963">Cytoplasm</keyword>
<dbReference type="SUPFAM" id="SSF52402">
    <property type="entry name" value="Adenine nucleotide alpha hydrolases-like"/>
    <property type="match status" value="1"/>
</dbReference>
<evidence type="ECO:0000256" key="3">
    <source>
        <dbReference type="ARBA" id="ARBA00022598"/>
    </source>
</evidence>
<dbReference type="NCBIfam" id="TIGR02432">
    <property type="entry name" value="lysidine_TilS_N"/>
    <property type="match status" value="1"/>
</dbReference>
<evidence type="ECO:0000313" key="10">
    <source>
        <dbReference type="EMBL" id="MDR7134004.1"/>
    </source>
</evidence>
<dbReference type="Proteomes" id="UP001251524">
    <property type="component" value="Unassembled WGS sequence"/>
</dbReference>
<accession>A0ABU1W965</accession>
<dbReference type="EC" id="6.3.4.19" evidence="8"/>
<gene>
    <name evidence="8" type="primary">tilS</name>
    <name evidence="10" type="ORF">J2X06_001188</name>
</gene>
<sequence>MATVDATGLSHALHDRPDAPVCAGFSGGLDSTVLLHLLASDGVAQGLRAVHVHHGLHPQADAWAEHCRRTCEMLDVPLTVMKVSVERNGQGLEAAARAARHAAFEATLAPDEVLALAHHRDDQAETLLLRALRASGPEGLAAMRRWRGFGHGRLWRPLLDQGRDTLAAYANAHGLRWIDDPSNADTAYDRNFLRQQVMPLLRQRWPHAHSALAQSATRCADAGDLLAESDLAALADVSTADPNCLVRSRLSALPAPRRARVLRTWTARLGLPPLPAHAIAQIEADVLGARADAEAEFSWHGAVVRSWRDLLHAGPARPPLPTDWRCAWDGRTPLALPLGGLLRLEGIGGFGADVIVGARQGGERIVLSGRSHSHSLKHVLQDLGVPPWVRERMPLLSDADGRLLAVADLAYSADFDAWLRECGAWLRWDEQ</sequence>
<keyword evidence="3 8" id="KW-0436">Ligase</keyword>
<comment type="similarity">
    <text evidence="8">Belongs to the tRNA(Ile)-lysidine synthase family.</text>
</comment>
<dbReference type="SMART" id="SM00977">
    <property type="entry name" value="TilS_C"/>
    <property type="match status" value="1"/>
</dbReference>
<evidence type="ECO:0000256" key="8">
    <source>
        <dbReference type="HAMAP-Rule" id="MF_01161"/>
    </source>
</evidence>
<dbReference type="EMBL" id="JAVDVY010000001">
    <property type="protein sequence ID" value="MDR7134004.1"/>
    <property type="molecule type" value="Genomic_DNA"/>
</dbReference>